<dbReference type="GO" id="GO:0032870">
    <property type="term" value="P:cellular response to hormone stimulus"/>
    <property type="evidence" value="ECO:0007669"/>
    <property type="project" value="TreeGrafter"/>
</dbReference>
<dbReference type="GO" id="GO:0016922">
    <property type="term" value="F:nuclear receptor binding"/>
    <property type="evidence" value="ECO:0007669"/>
    <property type="project" value="TreeGrafter"/>
</dbReference>
<dbReference type="PANTHER" id="PTHR10684">
    <property type="entry name" value="NUCLEAR RECEPTOR COACTIVATOR"/>
    <property type="match status" value="1"/>
</dbReference>
<reference evidence="3" key="1">
    <citation type="submission" date="2019-10" db="EMBL/GenBank/DDBJ databases">
        <title>Bird 10,000 Genomes (B10K) Project - Family phase.</title>
        <authorList>
            <person name="Zhang G."/>
        </authorList>
    </citation>
    <scope>NUCLEOTIDE SEQUENCE</scope>
    <source>
        <strain evidence="3">B10K-DU-002-10</strain>
        <tissue evidence="3">Muscle</tissue>
    </source>
</reference>
<dbReference type="GO" id="GO:0005634">
    <property type="term" value="C:nucleus"/>
    <property type="evidence" value="ECO:0007669"/>
    <property type="project" value="InterPro"/>
</dbReference>
<name>A0A850YBI2_AEGCA</name>
<dbReference type="PANTHER" id="PTHR10684:SF1">
    <property type="entry name" value="NUCLEAR RECEPTOR COACTIVATOR 1"/>
    <property type="match status" value="1"/>
</dbReference>
<dbReference type="AlphaFoldDB" id="A0A850YBI2"/>
<evidence type="ECO:0000313" key="3">
    <source>
        <dbReference type="EMBL" id="NWH91290.1"/>
    </source>
</evidence>
<feature type="compositionally biased region" description="Low complexity" evidence="1">
    <location>
        <begin position="229"/>
        <end position="243"/>
    </location>
</feature>
<dbReference type="GO" id="GO:0045944">
    <property type="term" value="P:positive regulation of transcription by RNA polymerase II"/>
    <property type="evidence" value="ECO:0007669"/>
    <property type="project" value="TreeGrafter"/>
</dbReference>
<evidence type="ECO:0000256" key="1">
    <source>
        <dbReference type="SAM" id="MobiDB-lite"/>
    </source>
</evidence>
<comment type="caution">
    <text evidence="3">The sequence shown here is derived from an EMBL/GenBank/DDBJ whole genome shotgun (WGS) entry which is preliminary data.</text>
</comment>
<feature type="compositionally biased region" description="Basic and acidic residues" evidence="1">
    <location>
        <begin position="125"/>
        <end position="134"/>
    </location>
</feature>
<feature type="non-terminal residue" evidence="3">
    <location>
        <position position="243"/>
    </location>
</feature>
<dbReference type="Proteomes" id="UP000628412">
    <property type="component" value="Unassembled WGS sequence"/>
</dbReference>
<dbReference type="Pfam" id="PF08832">
    <property type="entry name" value="SRC-1"/>
    <property type="match status" value="1"/>
</dbReference>
<evidence type="ECO:0000313" key="4">
    <source>
        <dbReference type="Proteomes" id="UP000628412"/>
    </source>
</evidence>
<protein>
    <submittedName>
        <fullName evidence="3">NCOA1 protein</fullName>
    </submittedName>
</protein>
<dbReference type="InterPro" id="IPR014935">
    <property type="entry name" value="SRC/p160_LXXLL"/>
</dbReference>
<feature type="compositionally biased region" description="Polar residues" evidence="1">
    <location>
        <begin position="33"/>
        <end position="53"/>
    </location>
</feature>
<dbReference type="EMBL" id="WEIU01015602">
    <property type="protein sequence ID" value="NWH91290.1"/>
    <property type="molecule type" value="Genomic_DNA"/>
</dbReference>
<evidence type="ECO:0000259" key="2">
    <source>
        <dbReference type="Pfam" id="PF08832"/>
    </source>
</evidence>
<feature type="region of interest" description="Disordered" evidence="1">
    <location>
        <begin position="1"/>
        <end position="134"/>
    </location>
</feature>
<accession>A0A850YBI2</accession>
<organism evidence="3 4">
    <name type="scientific">Aegithalos caudatus</name>
    <name type="common">Long-tailed tit</name>
    <name type="synonym">Acredula caudata</name>
    <dbReference type="NCBI Taxonomy" id="73327"/>
    <lineage>
        <taxon>Eukaryota</taxon>
        <taxon>Metazoa</taxon>
        <taxon>Chordata</taxon>
        <taxon>Craniata</taxon>
        <taxon>Vertebrata</taxon>
        <taxon>Euteleostomi</taxon>
        <taxon>Archelosauria</taxon>
        <taxon>Archosauria</taxon>
        <taxon>Dinosauria</taxon>
        <taxon>Saurischia</taxon>
        <taxon>Theropoda</taxon>
        <taxon>Coelurosauria</taxon>
        <taxon>Aves</taxon>
        <taxon>Neognathae</taxon>
        <taxon>Neoaves</taxon>
        <taxon>Telluraves</taxon>
        <taxon>Australaves</taxon>
        <taxon>Passeriformes</taxon>
        <taxon>Sylvioidea</taxon>
        <taxon>Aegithalidae</taxon>
        <taxon>Aegithalos</taxon>
    </lineage>
</organism>
<feature type="non-terminal residue" evidence="3">
    <location>
        <position position="1"/>
    </location>
</feature>
<feature type="region of interest" description="Disordered" evidence="1">
    <location>
        <begin position="224"/>
        <end position="243"/>
    </location>
</feature>
<feature type="domain" description="Nuclear receptor coactivator receptor-binding" evidence="2">
    <location>
        <begin position="38"/>
        <end position="104"/>
    </location>
</feature>
<keyword evidence="4" id="KW-1185">Reference proteome</keyword>
<dbReference type="InterPro" id="IPR017426">
    <property type="entry name" value="Nuclear_rcpt_coactivator"/>
</dbReference>
<feature type="compositionally biased region" description="Low complexity" evidence="1">
    <location>
        <begin position="74"/>
        <end position="85"/>
    </location>
</feature>
<proteinExistence type="predicted"/>
<sequence length="243" mass="24914">IPGDGGAPQTDAPDKSSEGGIPPGSEIPDSKCPSGTSQRLVQLLASTAEQQLRQHAENGGADVPKDPLGMTGNAAPAPCPSAHSSLTERHKILHRLLQEGSPTDTEQEKKENAAGNAAGTVGDGGGEKKKESKDHQLLRYLLDKDEKEAGTAPGLSLDDVKVKAEKGEAPEVPPPCAVPAGNVPKIPEEVKVEGQGQFPAELEPLDQLLPSLEKAAPIPGICGAERTEPGISGIPGIPGISGV</sequence>
<dbReference type="GO" id="GO:0003713">
    <property type="term" value="F:transcription coactivator activity"/>
    <property type="evidence" value="ECO:0007669"/>
    <property type="project" value="InterPro"/>
</dbReference>
<gene>
    <name evidence="3" type="primary">Ncoa1</name>
    <name evidence="3" type="ORF">AEGCAU_R14623</name>
</gene>